<dbReference type="SUPFAM" id="SSF46785">
    <property type="entry name" value="Winged helix' DNA-binding domain"/>
    <property type="match status" value="1"/>
</dbReference>
<keyword evidence="2" id="KW-0805">Transcription regulation</keyword>
<dbReference type="SUPFAM" id="SSF53850">
    <property type="entry name" value="Periplasmic binding protein-like II"/>
    <property type="match status" value="1"/>
</dbReference>
<dbReference type="EMBL" id="JAPKFM010000017">
    <property type="protein sequence ID" value="MCX2965631.1"/>
    <property type="molecule type" value="Genomic_DNA"/>
</dbReference>
<evidence type="ECO:0000256" key="2">
    <source>
        <dbReference type="ARBA" id="ARBA00023015"/>
    </source>
</evidence>
<dbReference type="PANTHER" id="PTHR30419">
    <property type="entry name" value="HTH-TYPE TRANSCRIPTIONAL REGULATOR YBHD"/>
    <property type="match status" value="1"/>
</dbReference>
<dbReference type="Gene3D" id="1.10.10.10">
    <property type="entry name" value="Winged helix-like DNA-binding domain superfamily/Winged helix DNA-binding domain"/>
    <property type="match status" value="1"/>
</dbReference>
<dbReference type="InterPro" id="IPR036388">
    <property type="entry name" value="WH-like_DNA-bd_sf"/>
</dbReference>
<dbReference type="GO" id="GO:0003700">
    <property type="term" value="F:DNA-binding transcription factor activity"/>
    <property type="evidence" value="ECO:0007669"/>
    <property type="project" value="InterPro"/>
</dbReference>
<dbReference type="Pfam" id="PF03466">
    <property type="entry name" value="LysR_substrate"/>
    <property type="match status" value="1"/>
</dbReference>
<proteinExistence type="inferred from homology"/>
<feature type="domain" description="HTH lysR-type" evidence="5">
    <location>
        <begin position="1"/>
        <end position="58"/>
    </location>
</feature>
<dbReference type="InterPro" id="IPR000847">
    <property type="entry name" value="LysR_HTH_N"/>
</dbReference>
<dbReference type="PROSITE" id="PS50931">
    <property type="entry name" value="HTH_LYSR"/>
    <property type="match status" value="1"/>
</dbReference>
<accession>A0A9X3D681</accession>
<evidence type="ECO:0000256" key="1">
    <source>
        <dbReference type="ARBA" id="ARBA00009437"/>
    </source>
</evidence>
<dbReference type="Gene3D" id="3.40.190.290">
    <property type="match status" value="1"/>
</dbReference>
<organism evidence="6 7">
    <name type="scientific">Gordonia aquimaris</name>
    <dbReference type="NCBI Taxonomy" id="2984863"/>
    <lineage>
        <taxon>Bacteria</taxon>
        <taxon>Bacillati</taxon>
        <taxon>Actinomycetota</taxon>
        <taxon>Actinomycetes</taxon>
        <taxon>Mycobacteriales</taxon>
        <taxon>Gordoniaceae</taxon>
        <taxon>Gordonia</taxon>
    </lineage>
</organism>
<comment type="similarity">
    <text evidence="1">Belongs to the LysR transcriptional regulatory family.</text>
</comment>
<reference evidence="6" key="1">
    <citation type="submission" date="2022-10" db="EMBL/GenBank/DDBJ databases">
        <title>WGS of marine actinomycetes from Thailand.</title>
        <authorList>
            <person name="Thawai C."/>
        </authorList>
    </citation>
    <scope>NUCLEOTIDE SEQUENCE</scope>
    <source>
        <strain evidence="6">SW21</strain>
    </source>
</reference>
<evidence type="ECO:0000256" key="4">
    <source>
        <dbReference type="ARBA" id="ARBA00023163"/>
    </source>
</evidence>
<dbReference type="GO" id="GO:0003677">
    <property type="term" value="F:DNA binding"/>
    <property type="evidence" value="ECO:0007669"/>
    <property type="project" value="UniProtKB-KW"/>
</dbReference>
<dbReference type="CDD" id="cd05466">
    <property type="entry name" value="PBP2_LTTR_substrate"/>
    <property type="match status" value="1"/>
</dbReference>
<protein>
    <submittedName>
        <fullName evidence="6">LysR family transcriptional regulator</fullName>
    </submittedName>
</protein>
<evidence type="ECO:0000259" key="5">
    <source>
        <dbReference type="PROSITE" id="PS50931"/>
    </source>
</evidence>
<dbReference type="InterPro" id="IPR036390">
    <property type="entry name" value="WH_DNA-bd_sf"/>
</dbReference>
<name>A0A9X3D681_9ACTN</name>
<dbReference type="PRINTS" id="PR00039">
    <property type="entry name" value="HTHLYSR"/>
</dbReference>
<keyword evidence="3" id="KW-0238">DNA-binding</keyword>
<dbReference type="InterPro" id="IPR005119">
    <property type="entry name" value="LysR_subst-bd"/>
</dbReference>
<sequence>MDLHLVTYFVAVVDHGGITKAAQSLYISQPSLSQAIRTLERRLGVTLFDRSGRRLELTEAGRKVEVAARRILDDVDRAKARVAAVRELRSGRVDVVTHSAFSIDPMVEIVRVFRERFGHLAARIVAADGPSGVLATLRRGDAEIGLMDASADHASFTAIPLGTQELVLAVPPERAFDLPDPLSRTDVRDIPLVLDMADPGTAEVLADVIAENGRNVVVDCAHPTATWDLVTRGTGATVAPDIVARQQMPGALRFRIEPPLTRGFGLVLRSGRPSPAAMAFISVARGLFGTQPAQPSAELTDVGDW</sequence>
<comment type="caution">
    <text evidence="6">The sequence shown here is derived from an EMBL/GenBank/DDBJ whole genome shotgun (WGS) entry which is preliminary data.</text>
</comment>
<evidence type="ECO:0000313" key="6">
    <source>
        <dbReference type="EMBL" id="MCX2965631.1"/>
    </source>
</evidence>
<dbReference type="Proteomes" id="UP001143347">
    <property type="component" value="Unassembled WGS sequence"/>
</dbReference>
<dbReference type="Pfam" id="PF00126">
    <property type="entry name" value="HTH_1"/>
    <property type="match status" value="1"/>
</dbReference>
<gene>
    <name evidence="6" type="ORF">OSB52_16210</name>
</gene>
<dbReference type="RefSeq" id="WP_266062707.1">
    <property type="nucleotide sequence ID" value="NZ_JAPKFM010000017.1"/>
</dbReference>
<dbReference type="GO" id="GO:0005829">
    <property type="term" value="C:cytosol"/>
    <property type="evidence" value="ECO:0007669"/>
    <property type="project" value="TreeGrafter"/>
</dbReference>
<keyword evidence="4" id="KW-0804">Transcription</keyword>
<evidence type="ECO:0000256" key="3">
    <source>
        <dbReference type="ARBA" id="ARBA00023125"/>
    </source>
</evidence>
<dbReference type="AlphaFoldDB" id="A0A9X3D681"/>
<evidence type="ECO:0000313" key="7">
    <source>
        <dbReference type="Proteomes" id="UP001143347"/>
    </source>
</evidence>
<dbReference type="FunFam" id="1.10.10.10:FF:000001">
    <property type="entry name" value="LysR family transcriptional regulator"/>
    <property type="match status" value="1"/>
</dbReference>
<dbReference type="InterPro" id="IPR050950">
    <property type="entry name" value="HTH-type_LysR_regulators"/>
</dbReference>
<keyword evidence="7" id="KW-1185">Reference proteome</keyword>